<name>A0A1F8G5Q5_9BACT</name>
<feature type="compositionally biased region" description="Polar residues" evidence="7">
    <location>
        <begin position="105"/>
        <end position="116"/>
    </location>
</feature>
<keyword evidence="3 5" id="KW-0687">Ribonucleoprotein</keyword>
<protein>
    <recommendedName>
        <fullName evidence="4 5">Small ribosomal subunit protein uS13</fullName>
    </recommendedName>
</protein>
<evidence type="ECO:0000256" key="6">
    <source>
        <dbReference type="RuleBase" id="RU003830"/>
    </source>
</evidence>
<evidence type="ECO:0000256" key="4">
    <source>
        <dbReference type="ARBA" id="ARBA00035166"/>
    </source>
</evidence>
<keyword evidence="2 5" id="KW-0689">Ribosomal protein</keyword>
<dbReference type="EMBL" id="MGKD01000009">
    <property type="protein sequence ID" value="OGN20036.1"/>
    <property type="molecule type" value="Genomic_DNA"/>
</dbReference>
<sequence length="128" mass="14178">MARISGIVIPDNKKIGISLTYIFGIGPHASKLVLDSAGIKFDKSTKELTTEEVNKIQGVIDKNFRVSGDLKREVGANIQRLKEISSWRGLRHARHLPVHGRSKTNSRTNRGNQRKTMGSGKKSANEKT</sequence>
<evidence type="ECO:0000256" key="1">
    <source>
        <dbReference type="ARBA" id="ARBA00008080"/>
    </source>
</evidence>
<dbReference type="FunFam" id="1.10.8.50:FF:000001">
    <property type="entry name" value="30S ribosomal protein S13"/>
    <property type="match status" value="1"/>
</dbReference>
<dbReference type="HAMAP" id="MF_01315">
    <property type="entry name" value="Ribosomal_uS13"/>
    <property type="match status" value="1"/>
</dbReference>
<dbReference type="Proteomes" id="UP000177478">
    <property type="component" value="Unassembled WGS sequence"/>
</dbReference>
<dbReference type="Gene3D" id="4.10.910.10">
    <property type="entry name" value="30s ribosomal protein s13, domain 2"/>
    <property type="match status" value="1"/>
</dbReference>
<dbReference type="GO" id="GO:0006412">
    <property type="term" value="P:translation"/>
    <property type="evidence" value="ECO:0007669"/>
    <property type="project" value="UniProtKB-UniRule"/>
</dbReference>
<dbReference type="Pfam" id="PF00416">
    <property type="entry name" value="Ribosomal_S13"/>
    <property type="match status" value="1"/>
</dbReference>
<dbReference type="AlphaFoldDB" id="A0A1F8G5Q5"/>
<dbReference type="GO" id="GO:0000049">
    <property type="term" value="F:tRNA binding"/>
    <property type="evidence" value="ECO:0007669"/>
    <property type="project" value="UniProtKB-UniRule"/>
</dbReference>
<dbReference type="PIRSF" id="PIRSF002134">
    <property type="entry name" value="Ribosomal_S13"/>
    <property type="match status" value="1"/>
</dbReference>
<comment type="subunit">
    <text evidence="5">Part of the 30S ribosomal subunit. Forms a loose heterodimer with protein S19. Forms two bridges to the 50S subunit in the 70S ribosome.</text>
</comment>
<dbReference type="PANTHER" id="PTHR10871">
    <property type="entry name" value="30S RIBOSOMAL PROTEIN S13/40S RIBOSOMAL PROTEIN S18"/>
    <property type="match status" value="1"/>
</dbReference>
<comment type="similarity">
    <text evidence="1 5 6">Belongs to the universal ribosomal protein uS13 family.</text>
</comment>
<evidence type="ECO:0000256" key="2">
    <source>
        <dbReference type="ARBA" id="ARBA00022980"/>
    </source>
</evidence>
<evidence type="ECO:0000256" key="5">
    <source>
        <dbReference type="HAMAP-Rule" id="MF_01315"/>
    </source>
</evidence>
<dbReference type="Gene3D" id="1.10.8.50">
    <property type="match status" value="1"/>
</dbReference>
<dbReference type="InterPro" id="IPR010979">
    <property type="entry name" value="Ribosomal_uS13-like_H2TH"/>
</dbReference>
<dbReference type="PROSITE" id="PS50159">
    <property type="entry name" value="RIBOSOMAL_S13_2"/>
    <property type="match status" value="1"/>
</dbReference>
<evidence type="ECO:0000313" key="8">
    <source>
        <dbReference type="EMBL" id="OGN20036.1"/>
    </source>
</evidence>
<keyword evidence="5" id="KW-0694">RNA-binding</keyword>
<dbReference type="GO" id="GO:0003735">
    <property type="term" value="F:structural constituent of ribosome"/>
    <property type="evidence" value="ECO:0007669"/>
    <property type="project" value="InterPro"/>
</dbReference>
<feature type="region of interest" description="Disordered" evidence="7">
    <location>
        <begin position="92"/>
        <end position="128"/>
    </location>
</feature>
<dbReference type="GO" id="GO:0005829">
    <property type="term" value="C:cytosol"/>
    <property type="evidence" value="ECO:0007669"/>
    <property type="project" value="TreeGrafter"/>
</dbReference>
<dbReference type="PANTHER" id="PTHR10871:SF1">
    <property type="entry name" value="SMALL RIBOSOMAL SUBUNIT PROTEIN US13M"/>
    <property type="match status" value="1"/>
</dbReference>
<dbReference type="GO" id="GO:0019843">
    <property type="term" value="F:rRNA binding"/>
    <property type="evidence" value="ECO:0007669"/>
    <property type="project" value="UniProtKB-UniRule"/>
</dbReference>
<reference evidence="8 9" key="1">
    <citation type="journal article" date="2016" name="Nat. Commun.">
        <title>Thousands of microbial genomes shed light on interconnected biogeochemical processes in an aquifer system.</title>
        <authorList>
            <person name="Anantharaman K."/>
            <person name="Brown C.T."/>
            <person name="Hug L.A."/>
            <person name="Sharon I."/>
            <person name="Castelle C.J."/>
            <person name="Probst A.J."/>
            <person name="Thomas B.C."/>
            <person name="Singh A."/>
            <person name="Wilkins M.J."/>
            <person name="Karaoz U."/>
            <person name="Brodie E.L."/>
            <person name="Williams K.H."/>
            <person name="Hubbard S.S."/>
            <person name="Banfield J.F."/>
        </authorList>
    </citation>
    <scope>NUCLEOTIDE SEQUENCE [LARGE SCALE GENOMIC DNA]</scope>
</reference>
<comment type="caution">
    <text evidence="8">The sequence shown here is derived from an EMBL/GenBank/DDBJ whole genome shotgun (WGS) entry which is preliminary data.</text>
</comment>
<keyword evidence="5" id="KW-0820">tRNA-binding</keyword>
<comment type="function">
    <text evidence="5">Located at the top of the head of the 30S subunit, it contacts several helices of the 16S rRNA. In the 70S ribosome it contacts the 23S rRNA (bridge B1a) and protein L5 of the 50S subunit (bridge B1b), connecting the 2 subunits; these bridges are implicated in subunit movement. Contacts the tRNAs in the A and P-sites.</text>
</comment>
<gene>
    <name evidence="5" type="primary">rpsM</name>
    <name evidence="8" type="ORF">A3F25_01715</name>
</gene>
<evidence type="ECO:0000313" key="9">
    <source>
        <dbReference type="Proteomes" id="UP000177478"/>
    </source>
</evidence>
<keyword evidence="5" id="KW-0699">rRNA-binding</keyword>
<proteinExistence type="inferred from homology"/>
<dbReference type="InterPro" id="IPR001892">
    <property type="entry name" value="Ribosomal_uS13"/>
</dbReference>
<feature type="compositionally biased region" description="Basic residues" evidence="7">
    <location>
        <begin position="92"/>
        <end position="104"/>
    </location>
</feature>
<evidence type="ECO:0000256" key="7">
    <source>
        <dbReference type="SAM" id="MobiDB-lite"/>
    </source>
</evidence>
<organism evidence="8 9">
    <name type="scientific">Candidatus Yanofskybacteria bacterium RIFCSPHIGHO2_12_FULL_45_19b</name>
    <dbReference type="NCBI Taxonomy" id="1802689"/>
    <lineage>
        <taxon>Bacteria</taxon>
        <taxon>Candidatus Yanofskyibacteriota</taxon>
    </lineage>
</organism>
<dbReference type="SUPFAM" id="SSF46946">
    <property type="entry name" value="S13-like H2TH domain"/>
    <property type="match status" value="1"/>
</dbReference>
<accession>A0A1F8G5Q5</accession>
<dbReference type="InterPro" id="IPR027437">
    <property type="entry name" value="Rbsml_uS13_C"/>
</dbReference>
<evidence type="ECO:0000256" key="3">
    <source>
        <dbReference type="ARBA" id="ARBA00023274"/>
    </source>
</evidence>
<dbReference type="STRING" id="1802689.A3F25_01715"/>
<dbReference type="GO" id="GO:0015935">
    <property type="term" value="C:small ribosomal subunit"/>
    <property type="evidence" value="ECO:0007669"/>
    <property type="project" value="TreeGrafter"/>
</dbReference>